<proteinExistence type="predicted"/>
<keyword evidence="1" id="KW-1133">Transmembrane helix</keyword>
<dbReference type="EMBL" id="MCFG01000071">
    <property type="protein sequence ID" value="ORX83549.1"/>
    <property type="molecule type" value="Genomic_DNA"/>
</dbReference>
<keyword evidence="1" id="KW-0472">Membrane</keyword>
<gene>
    <name evidence="2" type="ORF">BCR32DRAFT_326355</name>
</gene>
<dbReference type="AlphaFoldDB" id="A0A1Y1XCS9"/>
<protein>
    <submittedName>
        <fullName evidence="2">Uncharacterized protein</fullName>
    </submittedName>
</protein>
<evidence type="ECO:0000313" key="3">
    <source>
        <dbReference type="Proteomes" id="UP000193944"/>
    </source>
</evidence>
<reference evidence="2 3" key="1">
    <citation type="submission" date="2016-08" db="EMBL/GenBank/DDBJ databases">
        <title>A Parts List for Fungal Cellulosomes Revealed by Comparative Genomics.</title>
        <authorList>
            <consortium name="DOE Joint Genome Institute"/>
            <person name="Haitjema C.H."/>
            <person name="Gilmore S.P."/>
            <person name="Henske J.K."/>
            <person name="Solomon K.V."/>
            <person name="De Groot R."/>
            <person name="Kuo A."/>
            <person name="Mondo S.J."/>
            <person name="Salamov A.A."/>
            <person name="Labutti K."/>
            <person name="Zhao Z."/>
            <person name="Chiniquy J."/>
            <person name="Barry K."/>
            <person name="Brewer H.M."/>
            <person name="Purvine S.O."/>
            <person name="Wright A.T."/>
            <person name="Boxma B."/>
            <person name="Van Alen T."/>
            <person name="Hackstein J.H."/>
            <person name="Baker S.E."/>
            <person name="Grigoriev I.V."/>
            <person name="O'Malley M.A."/>
        </authorList>
    </citation>
    <scope>NUCLEOTIDE SEQUENCE [LARGE SCALE GENOMIC DNA]</scope>
    <source>
        <strain evidence="2 3">S4</strain>
    </source>
</reference>
<sequence length="209" mass="24909">MGDFLEGIWQELIVAIIMLVLGYYYGKWKCAKDWNKKKFKDRVVLSLNTVTPVENNKYKLQIRTLMEKNLSDFIQNDQMEKIIKKAISNTKPGKPLLFFSQEDAWYILNSVLNQIVFQFADGIIKKDMGLKVNSQWYTFCLTFEKEEDLLMKKLRIMIIKRELLQNFPDDNSSFVLESYTHNIRIETLRTLKEELRKNPHCFMNVEIYQ</sequence>
<dbReference type="Proteomes" id="UP000193944">
    <property type="component" value="Unassembled WGS sequence"/>
</dbReference>
<dbReference type="OrthoDB" id="2129766at2759"/>
<evidence type="ECO:0000256" key="1">
    <source>
        <dbReference type="SAM" id="Phobius"/>
    </source>
</evidence>
<accession>A0A1Y1XCS9</accession>
<feature type="transmembrane region" description="Helical" evidence="1">
    <location>
        <begin position="7"/>
        <end position="26"/>
    </location>
</feature>
<comment type="caution">
    <text evidence="2">The sequence shown here is derived from an EMBL/GenBank/DDBJ whole genome shotgun (WGS) entry which is preliminary data.</text>
</comment>
<evidence type="ECO:0000313" key="2">
    <source>
        <dbReference type="EMBL" id="ORX83549.1"/>
    </source>
</evidence>
<keyword evidence="3" id="KW-1185">Reference proteome</keyword>
<reference evidence="2 3" key="2">
    <citation type="submission" date="2016-08" db="EMBL/GenBank/DDBJ databases">
        <title>Pervasive Adenine N6-methylation of Active Genes in Fungi.</title>
        <authorList>
            <consortium name="DOE Joint Genome Institute"/>
            <person name="Mondo S.J."/>
            <person name="Dannebaum R.O."/>
            <person name="Kuo R.C."/>
            <person name="Labutti K."/>
            <person name="Haridas S."/>
            <person name="Kuo A."/>
            <person name="Salamov A."/>
            <person name="Ahrendt S.R."/>
            <person name="Lipzen A."/>
            <person name="Sullivan W."/>
            <person name="Andreopoulos W.B."/>
            <person name="Clum A."/>
            <person name="Lindquist E."/>
            <person name="Daum C."/>
            <person name="Ramamoorthy G.K."/>
            <person name="Gryganskyi A."/>
            <person name="Culley D."/>
            <person name="Magnuson J.K."/>
            <person name="James T.Y."/>
            <person name="O'Malley M.A."/>
            <person name="Stajich J.E."/>
            <person name="Spatafora J.W."/>
            <person name="Visel A."/>
            <person name="Grigoriev I.V."/>
        </authorList>
    </citation>
    <scope>NUCLEOTIDE SEQUENCE [LARGE SCALE GENOMIC DNA]</scope>
    <source>
        <strain evidence="2 3">S4</strain>
    </source>
</reference>
<name>A0A1Y1XCS9_9FUNG</name>
<organism evidence="2 3">
    <name type="scientific">Anaeromyces robustus</name>
    <dbReference type="NCBI Taxonomy" id="1754192"/>
    <lineage>
        <taxon>Eukaryota</taxon>
        <taxon>Fungi</taxon>
        <taxon>Fungi incertae sedis</taxon>
        <taxon>Chytridiomycota</taxon>
        <taxon>Chytridiomycota incertae sedis</taxon>
        <taxon>Neocallimastigomycetes</taxon>
        <taxon>Neocallimastigales</taxon>
        <taxon>Neocallimastigaceae</taxon>
        <taxon>Anaeromyces</taxon>
    </lineage>
</organism>
<keyword evidence="1" id="KW-0812">Transmembrane</keyword>